<organism evidence="2 3">
    <name type="scientific">Datura stramonium</name>
    <name type="common">Jimsonweed</name>
    <name type="synonym">Common thornapple</name>
    <dbReference type="NCBI Taxonomy" id="4076"/>
    <lineage>
        <taxon>Eukaryota</taxon>
        <taxon>Viridiplantae</taxon>
        <taxon>Streptophyta</taxon>
        <taxon>Embryophyta</taxon>
        <taxon>Tracheophyta</taxon>
        <taxon>Spermatophyta</taxon>
        <taxon>Magnoliopsida</taxon>
        <taxon>eudicotyledons</taxon>
        <taxon>Gunneridae</taxon>
        <taxon>Pentapetalae</taxon>
        <taxon>asterids</taxon>
        <taxon>lamiids</taxon>
        <taxon>Solanales</taxon>
        <taxon>Solanaceae</taxon>
        <taxon>Solanoideae</taxon>
        <taxon>Datureae</taxon>
        <taxon>Datura</taxon>
    </lineage>
</organism>
<dbReference type="EMBL" id="JACEIK010000902">
    <property type="protein sequence ID" value="MCD7463666.1"/>
    <property type="molecule type" value="Genomic_DNA"/>
</dbReference>
<sequence>MVTTLTQREVYNESVVEDIEEIGMAPSTNPEGGPGTQEEGTHGGMSNTSAEQGTSADAEPSDAVEAPKLTTNLVTLKDYPGSSQTTEQ</sequence>
<gene>
    <name evidence="2" type="ORF">HAX54_051107</name>
</gene>
<feature type="compositionally biased region" description="Polar residues" evidence="1">
    <location>
        <begin position="45"/>
        <end position="55"/>
    </location>
</feature>
<keyword evidence="3" id="KW-1185">Reference proteome</keyword>
<evidence type="ECO:0000313" key="3">
    <source>
        <dbReference type="Proteomes" id="UP000823775"/>
    </source>
</evidence>
<dbReference type="Proteomes" id="UP000823775">
    <property type="component" value="Unassembled WGS sequence"/>
</dbReference>
<reference evidence="2 3" key="1">
    <citation type="journal article" date="2021" name="BMC Genomics">
        <title>Datura genome reveals duplications of psychoactive alkaloid biosynthetic genes and high mutation rate following tissue culture.</title>
        <authorList>
            <person name="Rajewski A."/>
            <person name="Carter-House D."/>
            <person name="Stajich J."/>
            <person name="Litt A."/>
        </authorList>
    </citation>
    <scope>NUCLEOTIDE SEQUENCE [LARGE SCALE GENOMIC DNA]</scope>
    <source>
        <strain evidence="2">AR-01</strain>
    </source>
</reference>
<proteinExistence type="predicted"/>
<accession>A0ABS8SXZ1</accession>
<evidence type="ECO:0000313" key="2">
    <source>
        <dbReference type="EMBL" id="MCD7463666.1"/>
    </source>
</evidence>
<protein>
    <submittedName>
        <fullName evidence="2">Uncharacterized protein</fullName>
    </submittedName>
</protein>
<comment type="caution">
    <text evidence="2">The sequence shown here is derived from an EMBL/GenBank/DDBJ whole genome shotgun (WGS) entry which is preliminary data.</text>
</comment>
<evidence type="ECO:0000256" key="1">
    <source>
        <dbReference type="SAM" id="MobiDB-lite"/>
    </source>
</evidence>
<name>A0ABS8SXZ1_DATST</name>
<feature type="region of interest" description="Disordered" evidence="1">
    <location>
        <begin position="1"/>
        <end position="88"/>
    </location>
</feature>